<sequence>MAELTSSSYRVAVSDNSSGIFPFSCDLFSLFGDPKFLQGVILGIILFYLIMYYNSRKRMNKVIIRGNNNINKIMLYRIHVLLFS</sequence>
<keyword evidence="3" id="KW-1185">Reference proteome</keyword>
<dbReference type="EMBL" id="AABL01001753">
    <property type="protein sequence ID" value="EAA17527.1"/>
    <property type="molecule type" value="Genomic_DNA"/>
</dbReference>
<comment type="caution">
    <text evidence="2">The sequence shown here is derived from an EMBL/GenBank/DDBJ whole genome shotgun (WGS) entry which is preliminary data.</text>
</comment>
<keyword evidence="1" id="KW-0812">Transmembrane</keyword>
<feature type="transmembrane region" description="Helical" evidence="1">
    <location>
        <begin position="36"/>
        <end position="55"/>
    </location>
</feature>
<dbReference type="InParanoid" id="Q7RDC5"/>
<dbReference type="AlphaFoldDB" id="Q7RDC5"/>
<reference evidence="2 3" key="1">
    <citation type="journal article" date="2002" name="Nature">
        <title>Genome sequence and comparative analysis of the model rodent malaria parasite Plasmodium yoelii yoelii.</title>
        <authorList>
            <person name="Carlton J.M."/>
            <person name="Angiuoli S.V."/>
            <person name="Suh B.B."/>
            <person name="Kooij T.W."/>
            <person name="Pertea M."/>
            <person name="Silva J.C."/>
            <person name="Ermolaeva M.D."/>
            <person name="Allen J.E."/>
            <person name="Selengut J.D."/>
            <person name="Koo H.L."/>
            <person name="Peterson J.D."/>
            <person name="Pop M."/>
            <person name="Kosack D.S."/>
            <person name="Shumway M.F."/>
            <person name="Bidwell S.L."/>
            <person name="Shallom S.J."/>
            <person name="van Aken S.E."/>
            <person name="Riedmuller S.B."/>
            <person name="Feldblyum T.V."/>
            <person name="Cho J.K."/>
            <person name="Quackenbush J."/>
            <person name="Sedegah M."/>
            <person name="Shoaibi A."/>
            <person name="Cummings L.M."/>
            <person name="Florens L."/>
            <person name="Yates J.R."/>
            <person name="Raine J.D."/>
            <person name="Sinden R.E."/>
            <person name="Harris M.A."/>
            <person name="Cunningham D.A."/>
            <person name="Preiser P.R."/>
            <person name="Bergman L.W."/>
            <person name="Vaidya A.B."/>
            <person name="van Lin L.H."/>
            <person name="Janse C.J."/>
            <person name="Waters A.P."/>
            <person name="Smith H.O."/>
            <person name="White O.R."/>
            <person name="Salzberg S.L."/>
            <person name="Venter J.C."/>
            <person name="Fraser C.M."/>
            <person name="Hoffman S.L."/>
            <person name="Gardner M.J."/>
            <person name="Carucci D.J."/>
        </authorList>
    </citation>
    <scope>NUCLEOTIDE SEQUENCE [LARGE SCALE GENOMIC DNA]</scope>
    <source>
        <strain evidence="2 3">17XNL</strain>
    </source>
</reference>
<keyword evidence="1" id="KW-1133">Transmembrane helix</keyword>
<proteinExistence type="predicted"/>
<name>Q7RDC5_PLAYO</name>
<evidence type="ECO:0000313" key="3">
    <source>
        <dbReference type="Proteomes" id="UP000008553"/>
    </source>
</evidence>
<evidence type="ECO:0000256" key="1">
    <source>
        <dbReference type="SAM" id="Phobius"/>
    </source>
</evidence>
<dbReference type="Proteomes" id="UP000008553">
    <property type="component" value="Unassembled WGS sequence"/>
</dbReference>
<protein>
    <submittedName>
        <fullName evidence="2">Uncharacterized protein</fullName>
    </submittedName>
</protein>
<dbReference type="PaxDb" id="73239-Q7RDC5"/>
<keyword evidence="1" id="KW-0472">Membrane</keyword>
<organism evidence="2 3">
    <name type="scientific">Plasmodium yoelii yoelii</name>
    <dbReference type="NCBI Taxonomy" id="73239"/>
    <lineage>
        <taxon>Eukaryota</taxon>
        <taxon>Sar</taxon>
        <taxon>Alveolata</taxon>
        <taxon>Apicomplexa</taxon>
        <taxon>Aconoidasida</taxon>
        <taxon>Haemosporida</taxon>
        <taxon>Plasmodiidae</taxon>
        <taxon>Plasmodium</taxon>
        <taxon>Plasmodium (Vinckeia)</taxon>
    </lineage>
</organism>
<accession>Q7RDC5</accession>
<gene>
    <name evidence="2" type="ORF">PY05497</name>
</gene>
<evidence type="ECO:0000313" key="2">
    <source>
        <dbReference type="EMBL" id="EAA17527.1"/>
    </source>
</evidence>